<sequence>MESAGFSEMEILSDKIMDDSQFWDDNNNPSWTFLWCARRRLEYLFVGKFLTASIGRDGSSLAHGGFLYNYMYVHEYVRVFG</sequence>
<dbReference type="Proteomes" id="UP000708208">
    <property type="component" value="Unassembled WGS sequence"/>
</dbReference>
<dbReference type="AlphaFoldDB" id="A0A8J2JZU5"/>
<protein>
    <submittedName>
        <fullName evidence="1">Uncharacterized protein</fullName>
    </submittedName>
</protein>
<keyword evidence="2" id="KW-1185">Reference proteome</keyword>
<name>A0A8J2JZU5_9HEXA</name>
<reference evidence="1" key="1">
    <citation type="submission" date="2021-06" db="EMBL/GenBank/DDBJ databases">
        <authorList>
            <person name="Hodson N. C."/>
            <person name="Mongue J. A."/>
            <person name="Jaron S. K."/>
        </authorList>
    </citation>
    <scope>NUCLEOTIDE SEQUENCE</scope>
</reference>
<comment type="caution">
    <text evidence="1">The sequence shown here is derived from an EMBL/GenBank/DDBJ whole genome shotgun (WGS) entry which is preliminary data.</text>
</comment>
<proteinExistence type="predicted"/>
<organism evidence="1 2">
    <name type="scientific">Allacma fusca</name>
    <dbReference type="NCBI Taxonomy" id="39272"/>
    <lineage>
        <taxon>Eukaryota</taxon>
        <taxon>Metazoa</taxon>
        <taxon>Ecdysozoa</taxon>
        <taxon>Arthropoda</taxon>
        <taxon>Hexapoda</taxon>
        <taxon>Collembola</taxon>
        <taxon>Symphypleona</taxon>
        <taxon>Sminthuridae</taxon>
        <taxon>Allacma</taxon>
    </lineage>
</organism>
<evidence type="ECO:0000313" key="2">
    <source>
        <dbReference type="Proteomes" id="UP000708208"/>
    </source>
</evidence>
<evidence type="ECO:0000313" key="1">
    <source>
        <dbReference type="EMBL" id="CAG7725040.1"/>
    </source>
</evidence>
<dbReference type="EMBL" id="CAJVCH010116816">
    <property type="protein sequence ID" value="CAG7725040.1"/>
    <property type="molecule type" value="Genomic_DNA"/>
</dbReference>
<gene>
    <name evidence="1" type="ORF">AFUS01_LOCUS14024</name>
</gene>
<accession>A0A8J2JZU5</accession>